<dbReference type="InterPro" id="IPR001638">
    <property type="entry name" value="Solute-binding_3/MltF_N"/>
</dbReference>
<dbReference type="PANTHER" id="PTHR35936:SF17">
    <property type="entry name" value="ARGININE-BINDING EXTRACELLULAR PROTEIN ARTP"/>
    <property type="match status" value="1"/>
</dbReference>
<dbReference type="SMART" id="SM00062">
    <property type="entry name" value="PBPb"/>
    <property type="match status" value="1"/>
</dbReference>
<accession>A0A849K7S6</accession>
<evidence type="ECO:0000256" key="2">
    <source>
        <dbReference type="SAM" id="SignalP"/>
    </source>
</evidence>
<organism evidence="4 5">
    <name type="scientific">Isoptericola sediminis</name>
    <dbReference type="NCBI Taxonomy" id="2733572"/>
    <lineage>
        <taxon>Bacteria</taxon>
        <taxon>Bacillati</taxon>
        <taxon>Actinomycetota</taxon>
        <taxon>Actinomycetes</taxon>
        <taxon>Micrococcales</taxon>
        <taxon>Promicromonosporaceae</taxon>
        <taxon>Isoptericola</taxon>
    </lineage>
</organism>
<feature type="domain" description="Solute-binding protein family 3/N-terminal" evidence="3">
    <location>
        <begin position="71"/>
        <end position="308"/>
    </location>
</feature>
<dbReference type="SUPFAM" id="SSF53850">
    <property type="entry name" value="Periplasmic binding protein-like II"/>
    <property type="match status" value="1"/>
</dbReference>
<gene>
    <name evidence="4" type="ORF">HLI28_09770</name>
</gene>
<dbReference type="Gene3D" id="3.40.190.10">
    <property type="entry name" value="Periplasmic binding protein-like II"/>
    <property type="match status" value="2"/>
</dbReference>
<evidence type="ECO:0000313" key="4">
    <source>
        <dbReference type="EMBL" id="NNU27825.1"/>
    </source>
</evidence>
<feature type="chain" id="PRO_5032850451" evidence="2">
    <location>
        <begin position="31"/>
        <end position="321"/>
    </location>
</feature>
<dbReference type="AlphaFoldDB" id="A0A849K7S6"/>
<comment type="caution">
    <text evidence="4">The sequence shown here is derived from an EMBL/GenBank/DDBJ whole genome shotgun (WGS) entry which is preliminary data.</text>
</comment>
<evidence type="ECO:0000259" key="3">
    <source>
        <dbReference type="SMART" id="SM00062"/>
    </source>
</evidence>
<dbReference type="Proteomes" id="UP000557204">
    <property type="component" value="Unassembled WGS sequence"/>
</dbReference>
<sequence length="321" mass="32791">MHRSPIARPLAAPVAALAVLALAACSPSEADEAGSSAGATPGATTEVAGVDIAVDPDIRALLPQQYLDAGVVRVATDVPYPPFEMYVEEGSDEITGLDHDLGQAIGAVLGVDFTFAAQKFDGIIPAIQAGKYDVTISAMTDTVERQEALTFVDYSASGTGMLVADGNPEGITTYTDLCGRPVAAQAGSKQVELVQDWAAECEESGAEPVELKTYPKDSDAQLAIRSGAVVASVLTKPSAGYVAKTADDGAAFDSIDDPAAPNGYDATLNGIGIANSATGLPEAIQAALQSLMDDGTYTTILDEYGLTGIAIDEATINGATS</sequence>
<keyword evidence="1 2" id="KW-0732">Signal</keyword>
<dbReference type="PANTHER" id="PTHR35936">
    <property type="entry name" value="MEMBRANE-BOUND LYTIC MUREIN TRANSGLYCOSYLASE F"/>
    <property type="match status" value="1"/>
</dbReference>
<dbReference type="CDD" id="cd01004">
    <property type="entry name" value="PBP2_MidA_like"/>
    <property type="match status" value="1"/>
</dbReference>
<name>A0A849K7S6_9MICO</name>
<evidence type="ECO:0000313" key="5">
    <source>
        <dbReference type="Proteomes" id="UP000557204"/>
    </source>
</evidence>
<reference evidence="4 5" key="1">
    <citation type="submission" date="2020-05" db="EMBL/GenBank/DDBJ databases">
        <title>Genome sequence of Isoptericola sp. JC619 isolated from Chilika lagoon, India.</title>
        <authorList>
            <person name="Kumar D."/>
            <person name="Appam K."/>
            <person name="Gandham S."/>
            <person name="Uppada J."/>
            <person name="Sasikala C."/>
            <person name="Venkata Ramana C."/>
        </authorList>
    </citation>
    <scope>NUCLEOTIDE SEQUENCE [LARGE SCALE GENOMIC DNA]</scope>
    <source>
        <strain evidence="4 5">JC619</strain>
    </source>
</reference>
<dbReference type="PROSITE" id="PS51257">
    <property type="entry name" value="PROKAR_LIPOPROTEIN"/>
    <property type="match status" value="1"/>
</dbReference>
<feature type="signal peptide" evidence="2">
    <location>
        <begin position="1"/>
        <end position="30"/>
    </location>
</feature>
<protein>
    <submittedName>
        <fullName evidence="4">ABC transporter substrate-binding protein</fullName>
    </submittedName>
</protein>
<keyword evidence="5" id="KW-1185">Reference proteome</keyword>
<proteinExistence type="predicted"/>
<dbReference type="RefSeq" id="WP_171247334.1">
    <property type="nucleotide sequence ID" value="NZ_JABFAJ010000018.1"/>
</dbReference>
<dbReference type="Pfam" id="PF00497">
    <property type="entry name" value="SBP_bac_3"/>
    <property type="match status" value="1"/>
</dbReference>
<dbReference type="EMBL" id="JABFAJ010000018">
    <property type="protein sequence ID" value="NNU27825.1"/>
    <property type="molecule type" value="Genomic_DNA"/>
</dbReference>
<evidence type="ECO:0000256" key="1">
    <source>
        <dbReference type="ARBA" id="ARBA00022729"/>
    </source>
</evidence>